<evidence type="ECO:0000256" key="2">
    <source>
        <dbReference type="ARBA" id="ARBA00012261"/>
    </source>
</evidence>
<feature type="domain" description="Formyl transferase N-terminal" evidence="6">
    <location>
        <begin position="1"/>
        <end position="181"/>
    </location>
</feature>
<feature type="binding site" evidence="5">
    <location>
        <begin position="111"/>
        <end position="114"/>
    </location>
    <ligand>
        <name>(6S)-5,6,7,8-tetrahydrofolate</name>
        <dbReference type="ChEBI" id="CHEBI:57453"/>
    </ligand>
</feature>
<reference evidence="9" key="1">
    <citation type="submission" date="2018-09" db="EMBL/GenBank/DDBJ databases">
        <title>Complete genome sequence of thermophilic cyanobacteria strain Thermosynechococcus elongatus PKUAC-SCTE542.</title>
        <authorList>
            <person name="Liang Y."/>
            <person name="Tang J."/>
            <person name="Daroch M."/>
        </authorList>
    </citation>
    <scope>NUCLEOTIDE SEQUENCE [LARGE SCALE GENOMIC DNA]</scope>
    <source>
        <strain evidence="9">E542</strain>
    </source>
</reference>
<gene>
    <name evidence="5" type="primary">fmt</name>
    <name evidence="8" type="ORF">D3A95_06115</name>
</gene>
<keyword evidence="9" id="KW-1185">Reference proteome</keyword>
<dbReference type="InterPro" id="IPR001555">
    <property type="entry name" value="GART_AS"/>
</dbReference>
<dbReference type="AlphaFoldDB" id="A0A3B7MER3"/>
<evidence type="ECO:0000313" key="8">
    <source>
        <dbReference type="EMBL" id="AXY67854.1"/>
    </source>
</evidence>
<dbReference type="PANTHER" id="PTHR11138:SF5">
    <property type="entry name" value="METHIONYL-TRNA FORMYLTRANSFERASE, MITOCHONDRIAL"/>
    <property type="match status" value="1"/>
</dbReference>
<feature type="domain" description="Formyl transferase C-terminal" evidence="7">
    <location>
        <begin position="204"/>
        <end position="316"/>
    </location>
</feature>
<dbReference type="InterPro" id="IPR041711">
    <property type="entry name" value="Met-tRNA-FMT_N"/>
</dbReference>
<dbReference type="Pfam" id="PF02911">
    <property type="entry name" value="Formyl_trans_C"/>
    <property type="match status" value="1"/>
</dbReference>
<evidence type="ECO:0000256" key="4">
    <source>
        <dbReference type="ARBA" id="ARBA00022917"/>
    </source>
</evidence>
<evidence type="ECO:0000313" key="9">
    <source>
        <dbReference type="Proteomes" id="UP000261812"/>
    </source>
</evidence>
<evidence type="ECO:0000259" key="6">
    <source>
        <dbReference type="Pfam" id="PF00551"/>
    </source>
</evidence>
<organism evidence="8 9">
    <name type="scientific">Thermosynechococcus sichuanensis E542</name>
    <dbReference type="NCBI Taxonomy" id="2016101"/>
    <lineage>
        <taxon>Bacteria</taxon>
        <taxon>Bacillati</taxon>
        <taxon>Cyanobacteriota</taxon>
        <taxon>Cyanophyceae</taxon>
        <taxon>Acaryochloridales</taxon>
        <taxon>Thermosynechococcaceae</taxon>
        <taxon>Thermosynechococcus</taxon>
        <taxon>Thermosynechococcus sichuanensis</taxon>
    </lineage>
</organism>
<comment type="catalytic activity">
    <reaction evidence="5">
        <text>L-methionyl-tRNA(fMet) + (6R)-10-formyltetrahydrofolate = N-formyl-L-methionyl-tRNA(fMet) + (6S)-5,6,7,8-tetrahydrofolate + H(+)</text>
        <dbReference type="Rhea" id="RHEA:24380"/>
        <dbReference type="Rhea" id="RHEA-COMP:9952"/>
        <dbReference type="Rhea" id="RHEA-COMP:9953"/>
        <dbReference type="ChEBI" id="CHEBI:15378"/>
        <dbReference type="ChEBI" id="CHEBI:57453"/>
        <dbReference type="ChEBI" id="CHEBI:78530"/>
        <dbReference type="ChEBI" id="CHEBI:78844"/>
        <dbReference type="ChEBI" id="CHEBI:195366"/>
        <dbReference type="EC" id="2.1.2.9"/>
    </reaction>
</comment>
<protein>
    <recommendedName>
        <fullName evidence="2 5">Methionyl-tRNA formyltransferase</fullName>
        <ecNumber evidence="2 5">2.1.2.9</ecNumber>
    </recommendedName>
</protein>
<sequence>MKVVYFGTPEFALAPLQRLLETETHQVLGVVTQPDRRRGRGNQLSPSPVKALALHHGLPVWQPERLRRDTALPEVLRSLGADVFVVVAYGQILPQSILEIPRYGCINIHGSLLPKYRGAAPIQWALYHGEGETGVTTMRMDAGMDTGPMLLKRKVVIHLGDNAATLSAKLSDMGADLLLETLQQLPQLQPEPQNDAEATYAPLIQKSDYAIDWGRSALALHNQVRAFYPHAYTQWQNTPLKLLQTWPLVSEVATELPEPLQSFVCEPEASSAPGTVVELIKGWGPVVETGKGRLLLSQVQLSGRKAQSGWDFVNGVRLAIATQLGTAPSLL</sequence>
<proteinExistence type="inferred from homology"/>
<dbReference type="Pfam" id="PF00551">
    <property type="entry name" value="Formyl_trans_N"/>
    <property type="match status" value="1"/>
</dbReference>
<dbReference type="InterPro" id="IPR005793">
    <property type="entry name" value="Formyl_trans_C"/>
</dbReference>
<dbReference type="InterPro" id="IPR036477">
    <property type="entry name" value="Formyl_transf_N_sf"/>
</dbReference>
<dbReference type="CDD" id="cd08704">
    <property type="entry name" value="Met_tRNA_FMT_C"/>
    <property type="match status" value="1"/>
</dbReference>
<accession>A0A3B7MER3</accession>
<dbReference type="InterPro" id="IPR002376">
    <property type="entry name" value="Formyl_transf_N"/>
</dbReference>
<dbReference type="PANTHER" id="PTHR11138">
    <property type="entry name" value="METHIONYL-TRNA FORMYLTRANSFERASE"/>
    <property type="match status" value="1"/>
</dbReference>
<dbReference type="InterPro" id="IPR005794">
    <property type="entry name" value="Fmt"/>
</dbReference>
<dbReference type="NCBIfam" id="TIGR00460">
    <property type="entry name" value="fmt"/>
    <property type="match status" value="1"/>
</dbReference>
<dbReference type="EC" id="2.1.2.9" evidence="2 5"/>
<comment type="similarity">
    <text evidence="1 5">Belongs to the Fmt family.</text>
</comment>
<dbReference type="Proteomes" id="UP000261812">
    <property type="component" value="Chromosome"/>
</dbReference>
<dbReference type="InterPro" id="IPR044135">
    <property type="entry name" value="Met-tRNA-FMT_C"/>
</dbReference>
<dbReference type="Gene3D" id="3.40.50.12230">
    <property type="match status" value="1"/>
</dbReference>
<dbReference type="EMBL" id="CP032152">
    <property type="protein sequence ID" value="AXY67854.1"/>
    <property type="molecule type" value="Genomic_DNA"/>
</dbReference>
<keyword evidence="3 5" id="KW-0808">Transferase</keyword>
<dbReference type="PROSITE" id="PS00373">
    <property type="entry name" value="GART"/>
    <property type="match status" value="1"/>
</dbReference>
<dbReference type="InterPro" id="IPR011034">
    <property type="entry name" value="Formyl_transferase-like_C_sf"/>
</dbReference>
<name>A0A3B7MER3_9CYAN</name>
<evidence type="ECO:0000259" key="7">
    <source>
        <dbReference type="Pfam" id="PF02911"/>
    </source>
</evidence>
<dbReference type="CDD" id="cd08646">
    <property type="entry name" value="FMT_core_Met-tRNA-FMT_N"/>
    <property type="match status" value="1"/>
</dbReference>
<evidence type="ECO:0000256" key="5">
    <source>
        <dbReference type="HAMAP-Rule" id="MF_00182"/>
    </source>
</evidence>
<dbReference type="GO" id="GO:0004479">
    <property type="term" value="F:methionyl-tRNA formyltransferase activity"/>
    <property type="evidence" value="ECO:0007669"/>
    <property type="project" value="UniProtKB-UniRule"/>
</dbReference>
<evidence type="ECO:0000256" key="1">
    <source>
        <dbReference type="ARBA" id="ARBA00010699"/>
    </source>
</evidence>
<dbReference type="GO" id="GO:0005829">
    <property type="term" value="C:cytosol"/>
    <property type="evidence" value="ECO:0007669"/>
    <property type="project" value="TreeGrafter"/>
</dbReference>
<dbReference type="KEGG" id="tsq:D3A95_06115"/>
<evidence type="ECO:0000256" key="3">
    <source>
        <dbReference type="ARBA" id="ARBA00022679"/>
    </source>
</evidence>
<dbReference type="HAMAP" id="MF_00182">
    <property type="entry name" value="Formyl_trans"/>
    <property type="match status" value="1"/>
</dbReference>
<dbReference type="RefSeq" id="WP_181496729.1">
    <property type="nucleotide sequence ID" value="NZ_CP032152.1"/>
</dbReference>
<dbReference type="SUPFAM" id="SSF50486">
    <property type="entry name" value="FMT C-terminal domain-like"/>
    <property type="match status" value="1"/>
</dbReference>
<dbReference type="SUPFAM" id="SSF53328">
    <property type="entry name" value="Formyltransferase"/>
    <property type="match status" value="1"/>
</dbReference>
<dbReference type="FunFam" id="3.40.50.12230:FF:000001">
    <property type="entry name" value="Methionyl-tRNA formyltransferase"/>
    <property type="match status" value="1"/>
</dbReference>
<comment type="function">
    <text evidence="5">Attaches a formyl group to the free amino group of methionyl-tRNA(fMet). The formyl group appears to play a dual role in the initiator identity of N-formylmethionyl-tRNA by promoting its recognition by IF2 and preventing the misappropriation of this tRNA by the elongation apparatus.</text>
</comment>
<keyword evidence="4 5" id="KW-0648">Protein biosynthesis</keyword>